<dbReference type="HOGENOM" id="CLU_077149_0_0_9"/>
<comment type="subcellular location">
    <subcellularLocation>
        <location evidence="1">Cell membrane</location>
        <topology evidence="1">Multi-pass membrane protein</topology>
    </subcellularLocation>
</comment>
<dbReference type="eggNOG" id="COG2323">
    <property type="taxonomic scope" value="Bacteria"/>
</dbReference>
<dbReference type="STRING" id="1042163.BRLA_c026130"/>
<sequence>MPEFWEIVFRSIVTLFTLLFLTRLMGKRQIAQATFFEYIVGVTIGSIAGFISADVDDRFLNGFVSMIIWALIPFLFSYLSVKSKTVSDIVEGNARVLIKDGKIMEDNLKKENYTGEELLEQLRLKDVFSIADVEYALLEQNGQISVLLKKENQPLTTKDLNIQGAPSREPQTVILDGNVMLEPLATTGLSKRWLHTTLNKMGIPLENVYIGQVDSYGQLNVDLYDDQITVPVPQEKPLTLSTLKKCQADLETFSLETKNNVAKKEYEKGAQSLKKIIEEVKPFLQS</sequence>
<accession>A0A075R314</accession>
<evidence type="ECO:0000313" key="11">
    <source>
        <dbReference type="Proteomes" id="UP000005850"/>
    </source>
</evidence>
<proteinExistence type="inferred from homology"/>
<evidence type="ECO:0000256" key="2">
    <source>
        <dbReference type="ARBA" id="ARBA00006448"/>
    </source>
</evidence>
<gene>
    <name evidence="10" type="ORF">BRLA_c026130</name>
</gene>
<evidence type="ECO:0000256" key="4">
    <source>
        <dbReference type="ARBA" id="ARBA00022692"/>
    </source>
</evidence>
<protein>
    <submittedName>
        <fullName evidence="10">Putative membrane protein</fullName>
    </submittedName>
</protein>
<dbReference type="InterPro" id="IPR023090">
    <property type="entry name" value="UPF0702_alpha/beta_dom_sf"/>
</dbReference>
<feature type="domain" description="YetF-like N-terminal transmembrane" evidence="9">
    <location>
        <begin position="6"/>
        <end position="79"/>
    </location>
</feature>
<evidence type="ECO:0000259" key="8">
    <source>
        <dbReference type="Pfam" id="PF04239"/>
    </source>
</evidence>
<dbReference type="GO" id="GO:0005886">
    <property type="term" value="C:plasma membrane"/>
    <property type="evidence" value="ECO:0007669"/>
    <property type="project" value="UniProtKB-SubCell"/>
</dbReference>
<comment type="similarity">
    <text evidence="2">Belongs to the UPF0702 family.</text>
</comment>
<evidence type="ECO:0000256" key="5">
    <source>
        <dbReference type="ARBA" id="ARBA00022989"/>
    </source>
</evidence>
<evidence type="ECO:0000256" key="1">
    <source>
        <dbReference type="ARBA" id="ARBA00004651"/>
    </source>
</evidence>
<keyword evidence="5 7" id="KW-1133">Transmembrane helix</keyword>
<dbReference type="InterPro" id="IPR012452">
    <property type="entry name" value="DUF1657"/>
</dbReference>
<dbReference type="Proteomes" id="UP000005850">
    <property type="component" value="Chromosome"/>
</dbReference>
<evidence type="ECO:0000256" key="7">
    <source>
        <dbReference type="SAM" id="Phobius"/>
    </source>
</evidence>
<feature type="transmembrane region" description="Helical" evidence="7">
    <location>
        <begin position="35"/>
        <end position="53"/>
    </location>
</feature>
<feature type="transmembrane region" description="Helical" evidence="7">
    <location>
        <begin position="59"/>
        <end position="79"/>
    </location>
</feature>
<dbReference type="InterPro" id="IPR007353">
    <property type="entry name" value="DUF421"/>
</dbReference>
<dbReference type="EMBL" id="CP007806">
    <property type="protein sequence ID" value="AIG26932.1"/>
    <property type="molecule type" value="Genomic_DNA"/>
</dbReference>
<name>A0A075R314_BRELA</name>
<evidence type="ECO:0000259" key="9">
    <source>
        <dbReference type="Pfam" id="PF20730"/>
    </source>
</evidence>
<dbReference type="Pfam" id="PF04239">
    <property type="entry name" value="DUF421"/>
    <property type="match status" value="1"/>
</dbReference>
<keyword evidence="4 7" id="KW-0812">Transmembrane</keyword>
<dbReference type="AlphaFoldDB" id="A0A075R314"/>
<evidence type="ECO:0000256" key="6">
    <source>
        <dbReference type="ARBA" id="ARBA00023136"/>
    </source>
</evidence>
<dbReference type="Pfam" id="PF07870">
    <property type="entry name" value="DUF1657"/>
    <property type="match status" value="1"/>
</dbReference>
<dbReference type="Pfam" id="PF20730">
    <property type="entry name" value="YetF_N"/>
    <property type="match status" value="1"/>
</dbReference>
<keyword evidence="6 7" id="KW-0472">Membrane</keyword>
<dbReference type="PANTHER" id="PTHR34582:SF7">
    <property type="entry name" value="UPF0702 TRANSMEMBRANE PROTEIN YDFS"/>
    <property type="match status" value="1"/>
</dbReference>
<evidence type="ECO:0000256" key="3">
    <source>
        <dbReference type="ARBA" id="ARBA00022475"/>
    </source>
</evidence>
<organism evidence="10 11">
    <name type="scientific">Brevibacillus laterosporus LMG 15441</name>
    <dbReference type="NCBI Taxonomy" id="1042163"/>
    <lineage>
        <taxon>Bacteria</taxon>
        <taxon>Bacillati</taxon>
        <taxon>Bacillota</taxon>
        <taxon>Bacilli</taxon>
        <taxon>Bacillales</taxon>
        <taxon>Paenibacillaceae</taxon>
        <taxon>Brevibacillus</taxon>
    </lineage>
</organism>
<feature type="domain" description="YetF C-terminal" evidence="8">
    <location>
        <begin position="82"/>
        <end position="213"/>
    </location>
</feature>
<keyword evidence="11" id="KW-1185">Reference proteome</keyword>
<evidence type="ECO:0000313" key="10">
    <source>
        <dbReference type="EMBL" id="AIG26932.1"/>
    </source>
</evidence>
<dbReference type="PANTHER" id="PTHR34582">
    <property type="entry name" value="UPF0702 TRANSMEMBRANE PROTEIN YCAP"/>
    <property type="match status" value="1"/>
</dbReference>
<reference evidence="10 11" key="1">
    <citation type="journal article" date="2011" name="J. Bacteriol.">
        <title>Genome sequence of Brevibacillus laterosporus LMG 15441, a pathogen of invertebrates.</title>
        <authorList>
            <person name="Djukic M."/>
            <person name="Poehlein A."/>
            <person name="Thurmer A."/>
            <person name="Daniel R."/>
        </authorList>
    </citation>
    <scope>NUCLEOTIDE SEQUENCE [LARGE SCALE GENOMIC DNA]</scope>
    <source>
        <strain evidence="10 11">LMG 15441</strain>
    </source>
</reference>
<feature type="transmembrane region" description="Helical" evidence="7">
    <location>
        <begin position="7"/>
        <end position="26"/>
    </location>
</feature>
<dbReference type="InterPro" id="IPR048454">
    <property type="entry name" value="YetF_N"/>
</dbReference>
<dbReference type="Gene3D" id="3.30.240.20">
    <property type="entry name" value="bsu07140 like domains"/>
    <property type="match status" value="2"/>
</dbReference>
<keyword evidence="3" id="KW-1003">Cell membrane</keyword>
<dbReference type="RefSeq" id="WP_003336253.1">
    <property type="nucleotide sequence ID" value="NZ_CP007806.1"/>
</dbReference>
<dbReference type="KEGG" id="blr:BRLA_c026130"/>